<evidence type="ECO:0000313" key="1">
    <source>
        <dbReference type="EMBL" id="KAJ1163468.1"/>
    </source>
</evidence>
<gene>
    <name evidence="1" type="ORF">NDU88_003926</name>
</gene>
<proteinExistence type="predicted"/>
<dbReference type="AlphaFoldDB" id="A0AAV7SHB4"/>
<reference evidence="1" key="1">
    <citation type="journal article" date="2022" name="bioRxiv">
        <title>Sequencing and chromosome-scale assembly of the giantPleurodeles waltlgenome.</title>
        <authorList>
            <person name="Brown T."/>
            <person name="Elewa A."/>
            <person name="Iarovenko S."/>
            <person name="Subramanian E."/>
            <person name="Araus A.J."/>
            <person name="Petzold A."/>
            <person name="Susuki M."/>
            <person name="Suzuki K.-i.T."/>
            <person name="Hayashi T."/>
            <person name="Toyoda A."/>
            <person name="Oliveira C."/>
            <person name="Osipova E."/>
            <person name="Leigh N.D."/>
            <person name="Simon A."/>
            <person name="Yun M.H."/>
        </authorList>
    </citation>
    <scope>NUCLEOTIDE SEQUENCE</scope>
    <source>
        <strain evidence="1">20211129_DDA</strain>
        <tissue evidence="1">Liver</tissue>
    </source>
</reference>
<sequence length="79" mass="8643">MVALAGWDGPCCDYEVSAYGGGGGRNAEDLPILNRRCWLEFAGSHRSRSSIPLPHVQGNRIEIELLKSQSEPLKVAKSF</sequence>
<keyword evidence="2" id="KW-1185">Reference proteome</keyword>
<name>A0AAV7SHB4_PLEWA</name>
<accession>A0AAV7SHB4</accession>
<organism evidence="1 2">
    <name type="scientific">Pleurodeles waltl</name>
    <name type="common">Iberian ribbed newt</name>
    <dbReference type="NCBI Taxonomy" id="8319"/>
    <lineage>
        <taxon>Eukaryota</taxon>
        <taxon>Metazoa</taxon>
        <taxon>Chordata</taxon>
        <taxon>Craniata</taxon>
        <taxon>Vertebrata</taxon>
        <taxon>Euteleostomi</taxon>
        <taxon>Amphibia</taxon>
        <taxon>Batrachia</taxon>
        <taxon>Caudata</taxon>
        <taxon>Salamandroidea</taxon>
        <taxon>Salamandridae</taxon>
        <taxon>Pleurodelinae</taxon>
        <taxon>Pleurodeles</taxon>
    </lineage>
</organism>
<evidence type="ECO:0000313" key="2">
    <source>
        <dbReference type="Proteomes" id="UP001066276"/>
    </source>
</evidence>
<dbReference type="EMBL" id="JANPWB010000008">
    <property type="protein sequence ID" value="KAJ1163468.1"/>
    <property type="molecule type" value="Genomic_DNA"/>
</dbReference>
<comment type="caution">
    <text evidence="1">The sequence shown here is derived from an EMBL/GenBank/DDBJ whole genome shotgun (WGS) entry which is preliminary data.</text>
</comment>
<protein>
    <submittedName>
        <fullName evidence="1">Uncharacterized protein</fullName>
    </submittedName>
</protein>
<dbReference type="Proteomes" id="UP001066276">
    <property type="component" value="Chromosome 4_2"/>
</dbReference>